<sequence length="300" mass="34102">MTILHSTDFFKAGISTVAIEPRLPQSAFPEHHHDFHEIVIVEQGSGIHVFNGQPYTIGGGSVCFIRDHDRHLYEHTDNLCLTNVLYRAPDAFRFLAGVSHLLPQEQEGNYPSHWRVNQTVLQQVRHIVAQIEAVGSDTDTHAVASREILFMQLLVLLRKSSLAEEATNNDARLNQLLAWLEDHFAQEICWEEVAAQFSLSLRTLHRQLKQQTGLTPQRYLNRVRLMKARHLLRHSDESVTDIAFAAASATVTTFDAFRREFDWSPRDIRQGRDAILSNARRVNVLQTKNANNVPLSAFGV</sequence>
<evidence type="ECO:0000259" key="7">
    <source>
        <dbReference type="PROSITE" id="PS01124"/>
    </source>
</evidence>
<dbReference type="NCBIfam" id="NF010028">
    <property type="entry name" value="PRK13503.1"/>
    <property type="match status" value="1"/>
</dbReference>
<dbReference type="InterPro" id="IPR003313">
    <property type="entry name" value="AraC-bd"/>
</dbReference>
<dbReference type="PANTHER" id="PTHR46796:SF13">
    <property type="entry name" value="HTH-TYPE TRANSCRIPTIONAL ACTIVATOR RHAS"/>
    <property type="match status" value="1"/>
</dbReference>
<keyword evidence="3" id="KW-0805">Transcription regulation</keyword>
<reference evidence="8 9" key="1">
    <citation type="submission" date="2018-06" db="EMBL/GenBank/DDBJ databases">
        <authorList>
            <consortium name="Pathogen Informatics"/>
            <person name="Doyle S."/>
        </authorList>
    </citation>
    <scope>NUCLEOTIDE SEQUENCE [LARGE SCALE GENOMIC DNA]</scope>
    <source>
        <strain evidence="8 9">NCTC9140</strain>
    </source>
</reference>
<keyword evidence="4" id="KW-0238">DNA-binding</keyword>
<keyword evidence="6" id="KW-0684">Rhamnose metabolism</keyword>
<dbReference type="PANTHER" id="PTHR46796">
    <property type="entry name" value="HTH-TYPE TRANSCRIPTIONAL ACTIVATOR RHAS-RELATED"/>
    <property type="match status" value="1"/>
</dbReference>
<keyword evidence="1" id="KW-0963">Cytoplasm</keyword>
<dbReference type="GO" id="GO:0043565">
    <property type="term" value="F:sequence-specific DNA binding"/>
    <property type="evidence" value="ECO:0007669"/>
    <property type="project" value="InterPro"/>
</dbReference>
<dbReference type="Gene3D" id="2.60.120.10">
    <property type="entry name" value="Jelly Rolls"/>
    <property type="match status" value="1"/>
</dbReference>
<evidence type="ECO:0000256" key="5">
    <source>
        <dbReference type="ARBA" id="ARBA00023163"/>
    </source>
</evidence>
<dbReference type="SMART" id="SM00342">
    <property type="entry name" value="HTH_ARAC"/>
    <property type="match status" value="1"/>
</dbReference>
<feature type="domain" description="HTH araC/xylS-type" evidence="7">
    <location>
        <begin position="174"/>
        <end position="271"/>
    </location>
</feature>
<keyword evidence="2" id="KW-0677">Repeat</keyword>
<organism evidence="8 9">
    <name type="scientific">Klebsiella pneumoniae</name>
    <dbReference type="NCBI Taxonomy" id="573"/>
    <lineage>
        <taxon>Bacteria</taxon>
        <taxon>Pseudomonadati</taxon>
        <taxon>Pseudomonadota</taxon>
        <taxon>Gammaproteobacteria</taxon>
        <taxon>Enterobacterales</taxon>
        <taxon>Enterobacteriaceae</taxon>
        <taxon>Klebsiella/Raoultella group</taxon>
        <taxon>Klebsiella</taxon>
        <taxon>Klebsiella pneumoniae complex</taxon>
    </lineage>
</organism>
<evidence type="ECO:0000313" key="8">
    <source>
        <dbReference type="EMBL" id="STS79142.1"/>
    </source>
</evidence>
<dbReference type="PROSITE" id="PS01124">
    <property type="entry name" value="HTH_ARAC_FAMILY_2"/>
    <property type="match status" value="1"/>
</dbReference>
<evidence type="ECO:0000313" key="9">
    <source>
        <dbReference type="Proteomes" id="UP000254938"/>
    </source>
</evidence>
<name>A0A377THJ9_KLEPN</name>
<dbReference type="InterPro" id="IPR037923">
    <property type="entry name" value="HTH-like"/>
</dbReference>
<dbReference type="EMBL" id="UGKQ01000007">
    <property type="protein sequence ID" value="STS79142.1"/>
    <property type="molecule type" value="Genomic_DNA"/>
</dbReference>
<dbReference type="SUPFAM" id="SSF46689">
    <property type="entry name" value="Homeodomain-like"/>
    <property type="match status" value="2"/>
</dbReference>
<gene>
    <name evidence="8" type="primary">rhaS_1</name>
    <name evidence="8" type="ORF">NCTC9140_00789</name>
</gene>
<dbReference type="InterPro" id="IPR009057">
    <property type="entry name" value="Homeodomain-like_sf"/>
</dbReference>
<dbReference type="InterPro" id="IPR018060">
    <property type="entry name" value="HTH_AraC"/>
</dbReference>
<dbReference type="SUPFAM" id="SSF51215">
    <property type="entry name" value="Regulatory protein AraC"/>
    <property type="match status" value="1"/>
</dbReference>
<evidence type="ECO:0000256" key="1">
    <source>
        <dbReference type="ARBA" id="ARBA00022490"/>
    </source>
</evidence>
<dbReference type="Gene3D" id="1.10.10.60">
    <property type="entry name" value="Homeodomain-like"/>
    <property type="match status" value="1"/>
</dbReference>
<dbReference type="InterPro" id="IPR014710">
    <property type="entry name" value="RmlC-like_jellyroll"/>
</dbReference>
<accession>A0A377THJ9</accession>
<dbReference type="Proteomes" id="UP000254938">
    <property type="component" value="Unassembled WGS sequence"/>
</dbReference>
<dbReference type="Pfam" id="PF12833">
    <property type="entry name" value="HTH_18"/>
    <property type="match status" value="1"/>
</dbReference>
<dbReference type="Pfam" id="PF02311">
    <property type="entry name" value="AraC_binding"/>
    <property type="match status" value="1"/>
</dbReference>
<dbReference type="InterPro" id="IPR050204">
    <property type="entry name" value="AraC_XylS_family_regulators"/>
</dbReference>
<dbReference type="GO" id="GO:0003700">
    <property type="term" value="F:DNA-binding transcription factor activity"/>
    <property type="evidence" value="ECO:0007669"/>
    <property type="project" value="InterPro"/>
</dbReference>
<dbReference type="AlphaFoldDB" id="A0A377THJ9"/>
<keyword evidence="5" id="KW-0804">Transcription</keyword>
<protein>
    <submittedName>
        <fullName evidence="8">L-rhamnose operon regulatory protein RhaS</fullName>
    </submittedName>
</protein>
<evidence type="ECO:0000256" key="3">
    <source>
        <dbReference type="ARBA" id="ARBA00023015"/>
    </source>
</evidence>
<evidence type="ECO:0000256" key="4">
    <source>
        <dbReference type="ARBA" id="ARBA00023125"/>
    </source>
</evidence>
<proteinExistence type="predicted"/>
<evidence type="ECO:0000256" key="6">
    <source>
        <dbReference type="ARBA" id="ARBA00023308"/>
    </source>
</evidence>
<dbReference type="InterPro" id="IPR047220">
    <property type="entry name" value="RhaR_RhaS-like_N"/>
</dbReference>
<dbReference type="CDD" id="cd06977">
    <property type="entry name" value="cupin_RhaR_RhaS-like_N"/>
    <property type="match status" value="1"/>
</dbReference>
<evidence type="ECO:0000256" key="2">
    <source>
        <dbReference type="ARBA" id="ARBA00022737"/>
    </source>
</evidence>